<gene>
    <name evidence="1" type="ORF">HNAJ_LOCUS10834</name>
</gene>
<dbReference type="STRING" id="102285.A0A0R3TT25"/>
<dbReference type="EMBL" id="UZAE01013243">
    <property type="protein sequence ID" value="VDO08900.1"/>
    <property type="molecule type" value="Genomic_DNA"/>
</dbReference>
<reference evidence="1 2" key="2">
    <citation type="submission" date="2018-11" db="EMBL/GenBank/DDBJ databases">
        <authorList>
            <consortium name="Pathogen Informatics"/>
        </authorList>
    </citation>
    <scope>NUCLEOTIDE SEQUENCE [LARGE SCALE GENOMIC DNA]</scope>
</reference>
<organism evidence="3">
    <name type="scientific">Rodentolepis nana</name>
    <name type="common">Dwarf tapeworm</name>
    <name type="synonym">Hymenolepis nana</name>
    <dbReference type="NCBI Taxonomy" id="102285"/>
    <lineage>
        <taxon>Eukaryota</taxon>
        <taxon>Metazoa</taxon>
        <taxon>Spiralia</taxon>
        <taxon>Lophotrochozoa</taxon>
        <taxon>Platyhelminthes</taxon>
        <taxon>Cestoda</taxon>
        <taxon>Eucestoda</taxon>
        <taxon>Cyclophyllidea</taxon>
        <taxon>Hymenolepididae</taxon>
        <taxon>Rodentolepis</taxon>
    </lineage>
</organism>
<reference evidence="3" key="1">
    <citation type="submission" date="2017-02" db="UniProtKB">
        <authorList>
            <consortium name="WormBaseParasite"/>
        </authorList>
    </citation>
    <scope>IDENTIFICATION</scope>
</reference>
<name>A0A0R3TT25_RODNA</name>
<evidence type="ECO:0000313" key="1">
    <source>
        <dbReference type="EMBL" id="VDO08900.1"/>
    </source>
</evidence>
<dbReference type="Proteomes" id="UP000278807">
    <property type="component" value="Unassembled WGS sequence"/>
</dbReference>
<dbReference type="AlphaFoldDB" id="A0A0R3TT25"/>
<proteinExistence type="predicted"/>
<evidence type="ECO:0000313" key="3">
    <source>
        <dbReference type="WBParaSite" id="HNAJ_0001083901-mRNA-1"/>
    </source>
</evidence>
<protein>
    <submittedName>
        <fullName evidence="3">WAP domain-containing protein</fullName>
    </submittedName>
</protein>
<accession>A0A0R3TT25</accession>
<dbReference type="WBParaSite" id="HNAJ_0001083901-mRNA-1">
    <property type="protein sequence ID" value="HNAJ_0001083901-mRNA-1"/>
    <property type="gene ID" value="HNAJ_0001083901"/>
</dbReference>
<keyword evidence="2" id="KW-1185">Reference proteome</keyword>
<sequence length="82" mass="8960">MAKSTFCAIITVQLKRFAAIEELPEECLYDCGQGCSSTEKRRCCPIGEGKVKKVNSSTIRTLDESTASDATSFKDFDDSTPV</sequence>
<evidence type="ECO:0000313" key="2">
    <source>
        <dbReference type="Proteomes" id="UP000278807"/>
    </source>
</evidence>